<dbReference type="InterPro" id="IPR000792">
    <property type="entry name" value="Tscrpt_reg_LuxR_C"/>
</dbReference>
<keyword evidence="2" id="KW-0238">DNA-binding</keyword>
<dbReference type="Proteomes" id="UP000664056">
    <property type="component" value="Unassembled WGS sequence"/>
</dbReference>
<dbReference type="EMBL" id="LOSH02000001">
    <property type="protein sequence ID" value="PNM77075.1"/>
    <property type="molecule type" value="Genomic_DNA"/>
</dbReference>
<evidence type="ECO:0000256" key="2">
    <source>
        <dbReference type="ARBA" id="ARBA00023125"/>
    </source>
</evidence>
<dbReference type="SMART" id="SM00421">
    <property type="entry name" value="HTH_LUXR"/>
    <property type="match status" value="1"/>
</dbReference>
<dbReference type="InterPro" id="IPR036388">
    <property type="entry name" value="WH-like_DNA-bd_sf"/>
</dbReference>
<dbReference type="Proteomes" id="UP000863257">
    <property type="component" value="Unassembled WGS sequence"/>
</dbReference>
<dbReference type="InterPro" id="IPR016032">
    <property type="entry name" value="Sig_transdc_resp-reg_C-effctor"/>
</dbReference>
<evidence type="ECO:0000313" key="6">
    <source>
        <dbReference type="EMBL" id="MBN8121291.1"/>
    </source>
</evidence>
<dbReference type="Gene3D" id="1.10.10.10">
    <property type="entry name" value="Winged helix-like DNA-binding domain superfamily/Winged helix DNA-binding domain"/>
    <property type="match status" value="1"/>
</dbReference>
<dbReference type="InterPro" id="IPR035965">
    <property type="entry name" value="PAS-like_dom_sf"/>
</dbReference>
<dbReference type="PANTHER" id="PTHR44688">
    <property type="entry name" value="DNA-BINDING TRANSCRIPTIONAL ACTIVATOR DEVR_DOSR"/>
    <property type="match status" value="1"/>
</dbReference>
<comment type="caution">
    <text evidence="5">The sequence shown here is derived from an EMBL/GenBank/DDBJ whole genome shotgun (WGS) entry which is preliminary data.</text>
</comment>
<feature type="domain" description="HTH luxR-type" evidence="4">
    <location>
        <begin position="156"/>
        <end position="221"/>
    </location>
</feature>
<dbReference type="Pfam" id="PF00196">
    <property type="entry name" value="GerE"/>
    <property type="match status" value="1"/>
</dbReference>
<dbReference type="OrthoDB" id="9016132at2"/>
<dbReference type="Gene3D" id="3.30.450.20">
    <property type="entry name" value="PAS domain"/>
    <property type="match status" value="1"/>
</dbReference>
<reference evidence="7 8" key="1">
    <citation type="submission" date="2017-12" db="EMBL/GenBank/DDBJ databases">
        <title>FDA dAtabase for Regulatory Grade micrObial Sequences (FDA-ARGOS): Supporting development and validation of Infectious Disease Dx tests.</title>
        <authorList>
            <person name="Hoffmann M."/>
            <person name="Allard M."/>
            <person name="Evans P."/>
            <person name="Brown E."/>
            <person name="Tallon L.J."/>
            <person name="Sadzewicz L."/>
            <person name="Sengamalay N."/>
            <person name="Ott S."/>
            <person name="Godinez A."/>
            <person name="Nagaraj S."/>
            <person name="Vavikolanu K."/>
            <person name="Aluvathingal J."/>
            <person name="Nadendla S."/>
            <person name="Hobson J."/>
            <person name="Sichtig H."/>
        </authorList>
    </citation>
    <scope>NUCLEOTIDE SEQUENCE [LARGE SCALE GENOMIC DNA]</scope>
    <source>
        <strain evidence="8">ATCC 29307</strain>
        <strain evidence="7">FDAARGOS_118</strain>
    </source>
</reference>
<dbReference type="Pfam" id="PF08448">
    <property type="entry name" value="PAS_4"/>
    <property type="match status" value="1"/>
</dbReference>
<reference evidence="5" key="3">
    <citation type="submission" date="2019-01" db="EMBL/GenBank/DDBJ databases">
        <authorList>
            <consortium name="NCBI Pathogen Detection Project"/>
        </authorList>
    </citation>
    <scope>NUCLEOTIDE SEQUENCE</scope>
    <source>
        <strain evidence="5">BCW_3452</strain>
    </source>
</reference>
<organism evidence="5">
    <name type="scientific">Vibrio vulnificus</name>
    <dbReference type="NCBI Taxonomy" id="672"/>
    <lineage>
        <taxon>Bacteria</taxon>
        <taxon>Pseudomonadati</taxon>
        <taxon>Pseudomonadota</taxon>
        <taxon>Gammaproteobacteria</taxon>
        <taxon>Vibrionales</taxon>
        <taxon>Vibrionaceae</taxon>
        <taxon>Vibrio</taxon>
    </lineage>
</organism>
<dbReference type="Proteomes" id="UP000054370">
    <property type="component" value="Unassembled WGS sequence"/>
</dbReference>
<dbReference type="InterPro" id="IPR013656">
    <property type="entry name" value="PAS_4"/>
</dbReference>
<dbReference type="EMBL" id="JAFKOQ010000002">
    <property type="protein sequence ID" value="MBN8121291.1"/>
    <property type="molecule type" value="Genomic_DNA"/>
</dbReference>
<dbReference type="SUPFAM" id="SSF55785">
    <property type="entry name" value="PYP-like sensor domain (PAS domain)"/>
    <property type="match status" value="1"/>
</dbReference>
<dbReference type="PRINTS" id="PR00038">
    <property type="entry name" value="HTHLUXR"/>
</dbReference>
<keyword evidence="3" id="KW-0804">Transcription</keyword>
<evidence type="ECO:0000259" key="4">
    <source>
        <dbReference type="PROSITE" id="PS50043"/>
    </source>
</evidence>
<keyword evidence="1" id="KW-0805">Transcription regulation</keyword>
<dbReference type="AlphaFoldDB" id="A0A087IIY6"/>
<gene>
    <name evidence="7" type="ORF">AL548_000440</name>
    <name evidence="5" type="ORF">I7730_10665</name>
    <name evidence="6" type="ORF">J0J18_06080</name>
</gene>
<evidence type="ECO:0000256" key="3">
    <source>
        <dbReference type="ARBA" id="ARBA00023163"/>
    </source>
</evidence>
<name>A0A087IIY6_VIBVL</name>
<evidence type="ECO:0000256" key="1">
    <source>
        <dbReference type="ARBA" id="ARBA00023015"/>
    </source>
</evidence>
<keyword evidence="8" id="KW-1185">Reference proteome</keyword>
<evidence type="ECO:0000313" key="7">
    <source>
        <dbReference type="EMBL" id="PNM77075.1"/>
    </source>
</evidence>
<evidence type="ECO:0000313" key="5">
    <source>
        <dbReference type="EMBL" id="HAS8540249.1"/>
    </source>
</evidence>
<reference evidence="5" key="2">
    <citation type="journal article" date="2018" name="Genome Biol.">
        <title>SKESA: strategic k-mer extension for scrupulous assemblies.</title>
        <authorList>
            <person name="Souvorov A."/>
            <person name="Agarwala R."/>
            <person name="Lipman D.J."/>
        </authorList>
    </citation>
    <scope>NUCLEOTIDE SEQUENCE</scope>
    <source>
        <strain evidence="5">BCW_3452</strain>
    </source>
</reference>
<dbReference type="PROSITE" id="PS50043">
    <property type="entry name" value="HTH_LUXR_2"/>
    <property type="match status" value="1"/>
</dbReference>
<dbReference type="GO" id="GO:0006355">
    <property type="term" value="P:regulation of DNA-templated transcription"/>
    <property type="evidence" value="ECO:0007669"/>
    <property type="project" value="InterPro"/>
</dbReference>
<proteinExistence type="predicted"/>
<sequence length="246" mass="27851">MSCTVSNCLSNIEFSLFNQLPGCWGCKDRHSVFRYANQDYAWLVGHRRPEDCIGLTDFDMPSPTVECAAEFQRQDQYVMESERTLKILDIHPYPDGRWHAHIFTKSPWYNDSGEVQGTIFYGQELTDTAVLEVGYWICRATGITDGNLPRFRFNDASLSISDLTAREQETLFLLLYGRKPQYIANIMGISIKTVEGHVARLRTKFAANSKNELIDKALEAGFGSLIPESLLNTQLSVVLNGDHLSQ</sequence>
<dbReference type="CDD" id="cd06170">
    <property type="entry name" value="LuxR_C_like"/>
    <property type="match status" value="1"/>
</dbReference>
<accession>A0A087IIY6</accession>
<dbReference type="SUPFAM" id="SSF46894">
    <property type="entry name" value="C-terminal effector domain of the bipartite response regulators"/>
    <property type="match status" value="1"/>
</dbReference>
<reference evidence="6" key="4">
    <citation type="submission" date="2021-03" db="EMBL/GenBank/DDBJ databases">
        <title>Study of the foodborne Vibrio vulnificus isolates from China.</title>
        <authorList>
            <person name="Zheng Z."/>
            <person name="Ye L."/>
        </authorList>
    </citation>
    <scope>NUCLEOTIDE SEQUENCE</scope>
    <source>
        <strain evidence="6">Vv1582</strain>
    </source>
</reference>
<dbReference type="EMBL" id="DACRBY010000011">
    <property type="protein sequence ID" value="HAS8540249.1"/>
    <property type="molecule type" value="Genomic_DNA"/>
</dbReference>
<dbReference type="GO" id="GO:0003677">
    <property type="term" value="F:DNA binding"/>
    <property type="evidence" value="ECO:0007669"/>
    <property type="project" value="UniProtKB-KW"/>
</dbReference>
<evidence type="ECO:0000313" key="8">
    <source>
        <dbReference type="Proteomes" id="UP000054370"/>
    </source>
</evidence>
<dbReference type="PANTHER" id="PTHR44688:SF16">
    <property type="entry name" value="DNA-BINDING TRANSCRIPTIONAL ACTIVATOR DEVR_DOSR"/>
    <property type="match status" value="1"/>
</dbReference>
<protein>
    <submittedName>
        <fullName evidence="5">Helix-turn-helix transcriptional regulator</fullName>
    </submittedName>
</protein>